<gene>
    <name evidence="1" type="ORF">J7302_03185</name>
</gene>
<dbReference type="EMBL" id="JAGTIS010000001">
    <property type="protein sequence ID" value="MBT8765142.1"/>
    <property type="molecule type" value="Genomic_DNA"/>
</dbReference>
<sequence>MSIPELPRNASRREMRKALVRLRLELHRQELRHESLKLTQPLRQVRDFTHKLDLPHAPLWGMAAVAALGFLAARKGSLKRGLSLGGALIPLLAALLSKAPTGRQD</sequence>
<proteinExistence type="predicted"/>
<evidence type="ECO:0008006" key="3">
    <source>
        <dbReference type="Google" id="ProtNLM"/>
    </source>
</evidence>
<comment type="caution">
    <text evidence="1">The sequence shown here is derived from an EMBL/GenBank/DDBJ whole genome shotgun (WGS) entry which is preliminary data.</text>
</comment>
<name>A0ABS5XBX2_9GAMM</name>
<dbReference type="RefSeq" id="WP_215370091.1">
    <property type="nucleotide sequence ID" value="NZ_JAGTIS010000001.1"/>
</dbReference>
<dbReference type="Proteomes" id="UP001519667">
    <property type="component" value="Unassembled WGS sequence"/>
</dbReference>
<keyword evidence="2" id="KW-1185">Reference proteome</keyword>
<evidence type="ECO:0000313" key="2">
    <source>
        <dbReference type="Proteomes" id="UP001519667"/>
    </source>
</evidence>
<accession>A0ABS5XBX2</accession>
<protein>
    <recommendedName>
        <fullName evidence="3">YqjK-like protein</fullName>
    </recommendedName>
</protein>
<reference evidence="1 2" key="1">
    <citation type="submission" date="2021-04" db="EMBL/GenBank/DDBJ databases">
        <title>Pseudomonas boanensis sp. nov., a bacterium isolated from river water used for household purposes in Boane District, Mozambique.</title>
        <authorList>
            <person name="Nicklasson M."/>
            <person name="Martin-Rodriguez A.J."/>
            <person name="Thorell K."/>
            <person name="Neves L."/>
            <person name="Mussagy A."/>
            <person name="Rydberg H.A."/>
            <person name="Hernroth B."/>
            <person name="Svensson-Stadler L."/>
            <person name="Sjoling A."/>
        </authorList>
    </citation>
    <scope>NUCLEOTIDE SEQUENCE [LARGE SCALE GENOMIC DNA]</scope>
    <source>
        <strain evidence="1 2">DB1</strain>
    </source>
</reference>
<organism evidence="1 2">
    <name type="scientific">Metapseudomonas boanensis</name>
    <dbReference type="NCBI Taxonomy" id="2822138"/>
    <lineage>
        <taxon>Bacteria</taxon>
        <taxon>Pseudomonadati</taxon>
        <taxon>Pseudomonadota</taxon>
        <taxon>Gammaproteobacteria</taxon>
        <taxon>Pseudomonadales</taxon>
        <taxon>Pseudomonadaceae</taxon>
        <taxon>Metapseudomonas</taxon>
    </lineage>
</organism>
<evidence type="ECO:0000313" key="1">
    <source>
        <dbReference type="EMBL" id="MBT8765142.1"/>
    </source>
</evidence>